<evidence type="ECO:0000256" key="4">
    <source>
        <dbReference type="ARBA" id="ARBA00022517"/>
    </source>
</evidence>
<evidence type="ECO:0000313" key="13">
    <source>
        <dbReference type="Proteomes" id="UP000803884"/>
    </source>
</evidence>
<evidence type="ECO:0000256" key="3">
    <source>
        <dbReference type="ARBA" id="ARBA00011167"/>
    </source>
</evidence>
<feature type="compositionally biased region" description="Acidic residues" evidence="11">
    <location>
        <begin position="140"/>
        <end position="149"/>
    </location>
</feature>
<dbReference type="PANTHER" id="PTHR21738">
    <property type="entry name" value="RIBOSOMAL RNA PROCESSING PROTEIN 36 HOMOLOG"/>
    <property type="match status" value="1"/>
</dbReference>
<dbReference type="GO" id="GO:0005730">
    <property type="term" value="C:nucleolus"/>
    <property type="evidence" value="ECO:0007669"/>
    <property type="project" value="UniProtKB-SubCell"/>
</dbReference>
<dbReference type="GO" id="GO:0000462">
    <property type="term" value="P:maturation of SSU-rRNA from tricistronic rRNA transcript (SSU-rRNA, 5.8S rRNA, LSU-rRNA)"/>
    <property type="evidence" value="ECO:0007669"/>
    <property type="project" value="TreeGrafter"/>
</dbReference>
<keyword evidence="6" id="KW-0175">Coiled coil</keyword>
<evidence type="ECO:0000256" key="6">
    <source>
        <dbReference type="ARBA" id="ARBA00023054"/>
    </source>
</evidence>
<dbReference type="Proteomes" id="UP000803884">
    <property type="component" value="Unassembled WGS sequence"/>
</dbReference>
<dbReference type="GO" id="GO:0030686">
    <property type="term" value="C:90S preribosome"/>
    <property type="evidence" value="ECO:0007669"/>
    <property type="project" value="TreeGrafter"/>
</dbReference>
<feature type="compositionally biased region" description="Basic and acidic residues" evidence="11">
    <location>
        <begin position="321"/>
        <end position="336"/>
    </location>
</feature>
<keyword evidence="5 10" id="KW-0698">rRNA processing</keyword>
<comment type="subunit">
    <text evidence="3 10">Associates with 90S and pre-40S pre-ribosomal particles.</text>
</comment>
<dbReference type="InterPro" id="IPR009292">
    <property type="entry name" value="RRP36"/>
</dbReference>
<name>A0AB34KBX1_9PEZI</name>
<feature type="region of interest" description="Disordered" evidence="11">
    <location>
        <begin position="1"/>
        <end position="189"/>
    </location>
</feature>
<protein>
    <recommendedName>
        <fullName evidence="10">rRNA biogenesis protein RRP36</fullName>
    </recommendedName>
</protein>
<evidence type="ECO:0000256" key="5">
    <source>
        <dbReference type="ARBA" id="ARBA00022552"/>
    </source>
</evidence>
<feature type="region of interest" description="Disordered" evidence="11">
    <location>
        <begin position="300"/>
        <end position="336"/>
    </location>
</feature>
<dbReference type="RefSeq" id="XP_069225719.1">
    <property type="nucleotide sequence ID" value="XM_069377157.1"/>
</dbReference>
<feature type="compositionally biased region" description="Basic and acidic residues" evidence="11">
    <location>
        <begin position="91"/>
        <end position="122"/>
    </location>
</feature>
<evidence type="ECO:0000256" key="9">
    <source>
        <dbReference type="ARBA" id="ARBA00025053"/>
    </source>
</evidence>
<dbReference type="AlphaFoldDB" id="A0AB34KBX1"/>
<organism evidence="12 13">
    <name type="scientific">Cladosporium halotolerans</name>
    <dbReference type="NCBI Taxonomy" id="1052096"/>
    <lineage>
        <taxon>Eukaryota</taxon>
        <taxon>Fungi</taxon>
        <taxon>Dikarya</taxon>
        <taxon>Ascomycota</taxon>
        <taxon>Pezizomycotina</taxon>
        <taxon>Dothideomycetes</taxon>
        <taxon>Dothideomycetidae</taxon>
        <taxon>Cladosporiales</taxon>
        <taxon>Cladosporiaceae</taxon>
        <taxon>Cladosporium</taxon>
    </lineage>
</organism>
<keyword evidence="7 10" id="KW-0539">Nucleus</keyword>
<evidence type="ECO:0000256" key="8">
    <source>
        <dbReference type="ARBA" id="ARBA00023274"/>
    </source>
</evidence>
<evidence type="ECO:0000256" key="7">
    <source>
        <dbReference type="ARBA" id="ARBA00023242"/>
    </source>
</evidence>
<proteinExistence type="inferred from homology"/>
<dbReference type="Pfam" id="PF06102">
    <property type="entry name" value="RRP36"/>
    <property type="match status" value="1"/>
</dbReference>
<feature type="compositionally biased region" description="Basic and acidic residues" evidence="11">
    <location>
        <begin position="252"/>
        <end position="280"/>
    </location>
</feature>
<comment type="caution">
    <text evidence="12">The sequence shown here is derived from an EMBL/GenBank/DDBJ whole genome shotgun (WGS) entry which is preliminary data.</text>
</comment>
<sequence length="336" mass="37999">MAPGKLLNRNIRPSRVQPEDEEDFDVSEGGVSGDDAQSADGFDDGSEDDEDGDAGDGEEDDDEGEVGGQLENISFGALKQAQDALSRKRKRNDETNPAQEEKLEALRERLREIKKRKADESGGKVQKKSKQSTKKSSARDEEDSEEEGSGSDSDSAPSEVGATSKHAPMAQSSKHQVTRKRQVIEVPKLKVRDPRFDAMQQRHAHTGNVEKAYGFLQEYQAAEIAELKAALKTTKNEDDKEKLKRKIGSMENKMKAKAAKEREQEVLRKHRKEERQKVEQGKNPYYLKKSDLKEKALVEKYKNMKGKDREKAIDKKRKKESQKEIKRMPEARRMVG</sequence>
<comment type="subcellular location">
    <subcellularLocation>
        <location evidence="1 10">Nucleus</location>
        <location evidence="1 10">Nucleolus</location>
    </subcellularLocation>
</comment>
<dbReference type="PANTHER" id="PTHR21738:SF0">
    <property type="entry name" value="RIBOSOMAL RNA PROCESSING PROTEIN 36 HOMOLOG"/>
    <property type="match status" value="1"/>
</dbReference>
<feature type="compositionally biased region" description="Low complexity" evidence="11">
    <location>
        <begin position="150"/>
        <end position="159"/>
    </location>
</feature>
<keyword evidence="4 10" id="KW-0690">Ribosome biogenesis</keyword>
<comment type="similarity">
    <text evidence="2 10">Belongs to the RRP36 family.</text>
</comment>
<keyword evidence="8 10" id="KW-0687">Ribonucleoprotein</keyword>
<feature type="compositionally biased region" description="Basic and acidic residues" evidence="11">
    <location>
        <begin position="300"/>
        <end position="313"/>
    </location>
</feature>
<comment type="function">
    <text evidence="9 10">Component of the 90S pre-ribosome involved in the maturation of rRNAs. Required for early cleavages of the pre-RNAs in the 40S ribosomal subunit maturation pathway.</text>
</comment>
<dbReference type="GeneID" id="96009995"/>
<gene>
    <name evidence="12" type="ORF">WHR41_08553</name>
</gene>
<accession>A0AB34KBX1</accession>
<evidence type="ECO:0000313" key="12">
    <source>
        <dbReference type="EMBL" id="KAL1582612.1"/>
    </source>
</evidence>
<reference evidence="12 13" key="1">
    <citation type="journal article" date="2020" name="Microbiol. Resour. Announc.">
        <title>Draft Genome Sequence of a Cladosporium Species Isolated from the Mesophotic Ascidian Didemnum maculosum.</title>
        <authorList>
            <person name="Gioti A."/>
            <person name="Siaperas R."/>
            <person name="Nikolaivits E."/>
            <person name="Le Goff G."/>
            <person name="Ouazzani J."/>
            <person name="Kotoulas G."/>
            <person name="Topakas E."/>
        </authorList>
    </citation>
    <scope>NUCLEOTIDE SEQUENCE [LARGE SCALE GENOMIC DNA]</scope>
    <source>
        <strain evidence="12 13">TM138-S3</strain>
    </source>
</reference>
<feature type="region of interest" description="Disordered" evidence="11">
    <location>
        <begin position="234"/>
        <end position="286"/>
    </location>
</feature>
<evidence type="ECO:0000256" key="2">
    <source>
        <dbReference type="ARBA" id="ARBA00009418"/>
    </source>
</evidence>
<dbReference type="EMBL" id="JAAQHG020000047">
    <property type="protein sequence ID" value="KAL1582612.1"/>
    <property type="molecule type" value="Genomic_DNA"/>
</dbReference>
<keyword evidence="13" id="KW-1185">Reference proteome</keyword>
<evidence type="ECO:0000256" key="10">
    <source>
        <dbReference type="RuleBase" id="RU368027"/>
    </source>
</evidence>
<feature type="compositionally biased region" description="Acidic residues" evidence="11">
    <location>
        <begin position="41"/>
        <end position="65"/>
    </location>
</feature>
<evidence type="ECO:0000256" key="1">
    <source>
        <dbReference type="ARBA" id="ARBA00004604"/>
    </source>
</evidence>
<evidence type="ECO:0000256" key="11">
    <source>
        <dbReference type="SAM" id="MobiDB-lite"/>
    </source>
</evidence>